<evidence type="ECO:0000256" key="3">
    <source>
        <dbReference type="ARBA" id="ARBA00021622"/>
    </source>
</evidence>
<evidence type="ECO:0000256" key="5">
    <source>
        <dbReference type="ARBA" id="ARBA00022475"/>
    </source>
</evidence>
<evidence type="ECO:0000256" key="1">
    <source>
        <dbReference type="ARBA" id="ARBA00004651"/>
    </source>
</evidence>
<evidence type="ECO:0000256" key="10">
    <source>
        <dbReference type="ARBA" id="ARBA00023136"/>
    </source>
</evidence>
<protein>
    <recommendedName>
        <fullName evidence="3 12">Flagellar biosynthetic protein FlhB</fullName>
    </recommendedName>
</protein>
<comment type="similarity">
    <text evidence="2 12">Belongs to the type III secretion exporter family.</text>
</comment>
<keyword evidence="6 12" id="KW-0812">Transmembrane</keyword>
<name>A0A7M2Z0R0_9ACTN</name>
<keyword evidence="9 12" id="KW-1133">Transmembrane helix</keyword>
<dbReference type="OrthoDB" id="9807950at2"/>
<evidence type="ECO:0000256" key="8">
    <source>
        <dbReference type="ARBA" id="ARBA00022927"/>
    </source>
</evidence>
<dbReference type="PANTHER" id="PTHR30531:SF12">
    <property type="entry name" value="FLAGELLAR BIOSYNTHETIC PROTEIN FLHB"/>
    <property type="match status" value="1"/>
</dbReference>
<sequence length="354" mass="37356">MPAQERTEQPTPKRRADARTRGQVARSADVGAAIALLGGFVVLAATAPWVFGRLRETLASGLTLGGAPELSASSVAAIARDALVAIGLASAPVLGAAALLGIAGNVAQVGLRLTPQGLKPSFSRVSPVAGAKRLLGPRAVAEFAKNLAKLGAIGVIAFLAVRAEWDAILSLSWGEPGVLLAFTAALAAGVGLKIGAALGLIALADYGWQRRRHRKELMMTRQEVKEESKQTDMNPLLRGRLKQAQRAAARGRMLLDVPGADVVVTNPTHFAVALRYVESEGTPKVVAKGRDLVAAKIREIAHASRVPRVENPPLARALYRSVEVGAEIPEDLFAAVAEVLAFVYRLENRRPRVA</sequence>
<dbReference type="SUPFAM" id="SSF160544">
    <property type="entry name" value="EscU C-terminal domain-like"/>
    <property type="match status" value="1"/>
</dbReference>
<dbReference type="GO" id="GO:0009306">
    <property type="term" value="P:protein secretion"/>
    <property type="evidence" value="ECO:0007669"/>
    <property type="project" value="InterPro"/>
</dbReference>
<dbReference type="Gene3D" id="6.10.250.2080">
    <property type="match status" value="1"/>
</dbReference>
<feature type="region of interest" description="Disordered" evidence="13">
    <location>
        <begin position="1"/>
        <end position="22"/>
    </location>
</feature>
<keyword evidence="11 12" id="KW-1006">Bacterial flagellum protein export</keyword>
<comment type="caution">
    <text evidence="14">The sequence shown here is derived from an EMBL/GenBank/DDBJ whole genome shotgun (WGS) entry which is preliminary data.</text>
</comment>
<keyword evidence="15" id="KW-1185">Reference proteome</keyword>
<comment type="subcellular location">
    <subcellularLocation>
        <location evidence="1">Cell membrane</location>
        <topology evidence="1">Multi-pass membrane protein</topology>
    </subcellularLocation>
</comment>
<dbReference type="Gene3D" id="3.40.1690.10">
    <property type="entry name" value="secretion proteins EscU"/>
    <property type="match status" value="1"/>
</dbReference>
<evidence type="ECO:0000256" key="7">
    <source>
        <dbReference type="ARBA" id="ARBA00022795"/>
    </source>
</evidence>
<keyword evidence="5 12" id="KW-1003">Cell membrane</keyword>
<keyword evidence="14" id="KW-0969">Cilium</keyword>
<dbReference type="PANTHER" id="PTHR30531">
    <property type="entry name" value="FLAGELLAR BIOSYNTHETIC PROTEIN FLHB"/>
    <property type="match status" value="1"/>
</dbReference>
<dbReference type="FunFam" id="3.40.1690.10:FF:000001">
    <property type="entry name" value="Flagellar biosynthetic protein FlhB"/>
    <property type="match status" value="1"/>
</dbReference>
<dbReference type="RefSeq" id="WP_114794865.1">
    <property type="nucleotide sequence ID" value="NZ_QQZY01000001.1"/>
</dbReference>
<dbReference type="InterPro" id="IPR006135">
    <property type="entry name" value="T3SS_substrate_exporter"/>
</dbReference>
<keyword evidence="8 12" id="KW-0653">Protein transport</keyword>
<dbReference type="EMBL" id="QQZY01000001">
    <property type="protein sequence ID" value="RDI75998.1"/>
    <property type="molecule type" value="Genomic_DNA"/>
</dbReference>
<keyword evidence="14" id="KW-0966">Cell projection</keyword>
<dbReference type="Pfam" id="PF01312">
    <property type="entry name" value="Bac_export_2"/>
    <property type="match status" value="1"/>
</dbReference>
<evidence type="ECO:0000256" key="11">
    <source>
        <dbReference type="ARBA" id="ARBA00023225"/>
    </source>
</evidence>
<evidence type="ECO:0000313" key="14">
    <source>
        <dbReference type="EMBL" id="RDI75998.1"/>
    </source>
</evidence>
<organism evidence="14 15">
    <name type="scientific">Gaiella occulta</name>
    <dbReference type="NCBI Taxonomy" id="1002870"/>
    <lineage>
        <taxon>Bacteria</taxon>
        <taxon>Bacillati</taxon>
        <taxon>Actinomycetota</taxon>
        <taxon>Thermoleophilia</taxon>
        <taxon>Gaiellales</taxon>
        <taxon>Gaiellaceae</taxon>
        <taxon>Gaiella</taxon>
    </lineage>
</organism>
<keyword evidence="7 12" id="KW-1005">Bacterial flagellum biogenesis</keyword>
<evidence type="ECO:0000256" key="9">
    <source>
        <dbReference type="ARBA" id="ARBA00022989"/>
    </source>
</evidence>
<dbReference type="GO" id="GO:0005886">
    <property type="term" value="C:plasma membrane"/>
    <property type="evidence" value="ECO:0007669"/>
    <property type="project" value="UniProtKB-SubCell"/>
</dbReference>
<feature type="transmembrane region" description="Helical" evidence="12">
    <location>
        <begin position="147"/>
        <end position="165"/>
    </location>
</feature>
<dbReference type="InterPro" id="IPR029025">
    <property type="entry name" value="T3SS_substrate_exporter_C"/>
</dbReference>
<evidence type="ECO:0000313" key="15">
    <source>
        <dbReference type="Proteomes" id="UP000254134"/>
    </source>
</evidence>
<gene>
    <name evidence="12" type="primary">flhB</name>
    <name evidence="14" type="ORF">Gocc_0417</name>
</gene>
<comment type="function">
    <text evidence="12">Required for formation of the rod structure in the basal body of the flagellar apparatus. Together with FliI and FliH, may constitute the export apparatus of flagellin.</text>
</comment>
<evidence type="ECO:0000256" key="12">
    <source>
        <dbReference type="RuleBase" id="RU364091"/>
    </source>
</evidence>
<feature type="transmembrane region" description="Helical" evidence="12">
    <location>
        <begin position="177"/>
        <end position="204"/>
    </location>
</feature>
<dbReference type="PRINTS" id="PR00950">
    <property type="entry name" value="TYPE3IMSPROT"/>
</dbReference>
<dbReference type="AlphaFoldDB" id="A0A7M2Z0R0"/>
<keyword evidence="10 12" id="KW-0472">Membrane</keyword>
<feature type="transmembrane region" description="Helical" evidence="12">
    <location>
        <begin position="82"/>
        <end position="103"/>
    </location>
</feature>
<keyword evidence="4 12" id="KW-0813">Transport</keyword>
<evidence type="ECO:0000256" key="4">
    <source>
        <dbReference type="ARBA" id="ARBA00022448"/>
    </source>
</evidence>
<dbReference type="InterPro" id="IPR006136">
    <property type="entry name" value="FlhB"/>
</dbReference>
<evidence type="ECO:0000256" key="2">
    <source>
        <dbReference type="ARBA" id="ARBA00010690"/>
    </source>
</evidence>
<evidence type="ECO:0000256" key="13">
    <source>
        <dbReference type="SAM" id="MobiDB-lite"/>
    </source>
</evidence>
<dbReference type="NCBIfam" id="TIGR00328">
    <property type="entry name" value="flhB"/>
    <property type="match status" value="1"/>
</dbReference>
<proteinExistence type="inferred from homology"/>
<feature type="transmembrane region" description="Helical" evidence="12">
    <location>
        <begin position="30"/>
        <end position="51"/>
    </location>
</feature>
<reference evidence="14 15" key="1">
    <citation type="submission" date="2018-07" db="EMBL/GenBank/DDBJ databases">
        <title>High-quality-draft genome sequence of Gaiella occulta.</title>
        <authorList>
            <person name="Severino R."/>
            <person name="Froufe H.J.C."/>
            <person name="Rainey F.A."/>
            <person name="Barroso C."/>
            <person name="Albuquerque L."/>
            <person name="Lobo-Da-Cunha A."/>
            <person name="Da Costa M.S."/>
            <person name="Egas C."/>
        </authorList>
    </citation>
    <scope>NUCLEOTIDE SEQUENCE [LARGE SCALE GENOMIC DNA]</scope>
    <source>
        <strain evidence="14 15">F2-233</strain>
    </source>
</reference>
<reference evidence="15" key="2">
    <citation type="journal article" date="2019" name="MicrobiologyOpen">
        <title>High-quality draft genome sequence of Gaiella occulta isolated from a 150 meter deep mineral water borehole and comparison with the genome sequences of other deep-branching lineages of the phylum Actinobacteria.</title>
        <authorList>
            <person name="Severino R."/>
            <person name="Froufe H.J.C."/>
            <person name="Barroso C."/>
            <person name="Albuquerque L."/>
            <person name="Lobo-da-Cunha A."/>
            <person name="da Costa M.S."/>
            <person name="Egas C."/>
        </authorList>
    </citation>
    <scope>NUCLEOTIDE SEQUENCE [LARGE SCALE GENOMIC DNA]</scope>
    <source>
        <strain evidence="15">F2-233</strain>
    </source>
</reference>
<dbReference type="Proteomes" id="UP000254134">
    <property type="component" value="Unassembled WGS sequence"/>
</dbReference>
<evidence type="ECO:0000256" key="6">
    <source>
        <dbReference type="ARBA" id="ARBA00022692"/>
    </source>
</evidence>
<dbReference type="GO" id="GO:0044780">
    <property type="term" value="P:bacterial-type flagellum assembly"/>
    <property type="evidence" value="ECO:0007669"/>
    <property type="project" value="InterPro"/>
</dbReference>
<keyword evidence="14" id="KW-0282">Flagellum</keyword>
<accession>A0A7M2Z0R0</accession>